<protein>
    <recommendedName>
        <fullName evidence="4">Right-handed parallel beta-helix repeat-containing protein</fullName>
    </recommendedName>
</protein>
<evidence type="ECO:0008006" key="4">
    <source>
        <dbReference type="Google" id="ProtNLM"/>
    </source>
</evidence>
<feature type="region of interest" description="Disordered" evidence="1">
    <location>
        <begin position="1"/>
        <end position="33"/>
    </location>
</feature>
<dbReference type="InterPro" id="IPR011050">
    <property type="entry name" value="Pectin_lyase_fold/virulence"/>
</dbReference>
<evidence type="ECO:0000313" key="2">
    <source>
        <dbReference type="EMBL" id="TXK10301.1"/>
    </source>
</evidence>
<reference evidence="2 3" key="1">
    <citation type="submission" date="2019-08" db="EMBL/GenBank/DDBJ databases">
        <authorList>
            <person name="Dong K."/>
        </authorList>
    </citation>
    <scope>NUCLEOTIDE SEQUENCE [LARGE SCALE GENOMIC DNA]</scope>
    <source>
        <strain evidence="2 3">JCM14558</strain>
    </source>
</reference>
<organism evidence="2 3">
    <name type="scientific">Microbacterium hatanonis</name>
    <dbReference type="NCBI Taxonomy" id="404366"/>
    <lineage>
        <taxon>Bacteria</taxon>
        <taxon>Bacillati</taxon>
        <taxon>Actinomycetota</taxon>
        <taxon>Actinomycetes</taxon>
        <taxon>Micrococcales</taxon>
        <taxon>Microbacteriaceae</taxon>
        <taxon>Microbacterium</taxon>
    </lineage>
</organism>
<dbReference type="AlphaFoldDB" id="A0A5C8HZ30"/>
<dbReference type="SUPFAM" id="SSF51126">
    <property type="entry name" value="Pectin lyase-like"/>
    <property type="match status" value="1"/>
</dbReference>
<accession>A0A5C8HZ30</accession>
<gene>
    <name evidence="2" type="ORF">FVP77_15765</name>
</gene>
<evidence type="ECO:0000313" key="3">
    <source>
        <dbReference type="Proteomes" id="UP000321034"/>
    </source>
</evidence>
<dbReference type="Proteomes" id="UP000321034">
    <property type="component" value="Unassembled WGS sequence"/>
</dbReference>
<sequence>MTLPTGGGASISLLDELPTQTPEPPALAAYGPNGAHWPARTPAVDAAFDWVVDVDPTWAAIAAAITTATTQHPNGKVKIRVKPGVLPTGAGAGSSSKAAIENVGAAGRPWRILVTPRDGWGTVTGAGGYAIRGVKGVSFVGLDLIDSAVLVRDSQDVALGWSTFAYLNITANGAAVTGVEFVECVLPNQLDIDNADRMAFRVANGHSINGVTMSGCYVAPAYKPAGSTMHCDTLQVSGGAVSNIAFTDSIFFQSSSQILQFEQTQGVAFTRTAVLGGRRGSGRYPFGADRHVNIGQNSVWGKTTSGVTFADSVVLGSINSRDVIVSSASNTVVSHMPAVAPLQGSYTVDSQYANLETPVPAAWFDANCPMPSRARLAQVWAALAV</sequence>
<evidence type="ECO:0000256" key="1">
    <source>
        <dbReference type="SAM" id="MobiDB-lite"/>
    </source>
</evidence>
<name>A0A5C8HZ30_9MICO</name>
<dbReference type="OrthoDB" id="5058013at2"/>
<dbReference type="EMBL" id="VRSV01000002">
    <property type="protein sequence ID" value="TXK10301.1"/>
    <property type="molecule type" value="Genomic_DNA"/>
</dbReference>
<proteinExistence type="predicted"/>
<comment type="caution">
    <text evidence="2">The sequence shown here is derived from an EMBL/GenBank/DDBJ whole genome shotgun (WGS) entry which is preliminary data.</text>
</comment>
<keyword evidence="3" id="KW-1185">Reference proteome</keyword>